<keyword evidence="1" id="KW-1133">Transmembrane helix</keyword>
<gene>
    <name evidence="2" type="ORF">HYFRA_00010812</name>
</gene>
<evidence type="ECO:0000313" key="3">
    <source>
        <dbReference type="Proteomes" id="UP000696280"/>
    </source>
</evidence>
<comment type="caution">
    <text evidence="2">The sequence shown here is derived from an EMBL/GenBank/DDBJ whole genome shotgun (WGS) entry which is preliminary data.</text>
</comment>
<dbReference type="AlphaFoldDB" id="A0A9N9L0B1"/>
<sequence>MLGCYQTPGVSPQIKVEKGMKPRRMIMVLLPIWLPILLILGLVVLFYTTGGMKAPSKPKDSLNGTDFANHTTFSAPSPLSTVTIPGSTVAITYWTTTTSSLASSTTAAPEAVNASSTTSIVVRAVSVPQVVLSTDSSQPTSNSLKLHNIAVGCRQLPNDTSAISGFQTQIRRGTFTSSATVTPTSLVSSPTTTAPYSVNFHPFWDRPLGSHIKEEAAADGGCPCRKTYWTIGNGVLIIVAFVFLFWGIFAYWYLRC</sequence>
<dbReference type="EMBL" id="CAJVRL010000078">
    <property type="protein sequence ID" value="CAG8957386.1"/>
    <property type="molecule type" value="Genomic_DNA"/>
</dbReference>
<evidence type="ECO:0000256" key="1">
    <source>
        <dbReference type="SAM" id="Phobius"/>
    </source>
</evidence>
<feature type="transmembrane region" description="Helical" evidence="1">
    <location>
        <begin position="235"/>
        <end position="254"/>
    </location>
</feature>
<keyword evidence="1" id="KW-0812">Transmembrane</keyword>
<name>A0A9N9L0B1_9HELO</name>
<feature type="transmembrane region" description="Helical" evidence="1">
    <location>
        <begin position="25"/>
        <end position="47"/>
    </location>
</feature>
<organism evidence="2 3">
    <name type="scientific">Hymenoscyphus fraxineus</name>
    <dbReference type="NCBI Taxonomy" id="746836"/>
    <lineage>
        <taxon>Eukaryota</taxon>
        <taxon>Fungi</taxon>
        <taxon>Dikarya</taxon>
        <taxon>Ascomycota</taxon>
        <taxon>Pezizomycotina</taxon>
        <taxon>Leotiomycetes</taxon>
        <taxon>Helotiales</taxon>
        <taxon>Helotiaceae</taxon>
        <taxon>Hymenoscyphus</taxon>
    </lineage>
</organism>
<keyword evidence="1" id="KW-0472">Membrane</keyword>
<evidence type="ECO:0000313" key="2">
    <source>
        <dbReference type="EMBL" id="CAG8957386.1"/>
    </source>
</evidence>
<accession>A0A9N9L0B1</accession>
<protein>
    <submittedName>
        <fullName evidence="2">Uncharacterized protein</fullName>
    </submittedName>
</protein>
<reference evidence="2" key="1">
    <citation type="submission" date="2021-07" db="EMBL/GenBank/DDBJ databases">
        <authorList>
            <person name="Durling M."/>
        </authorList>
    </citation>
    <scope>NUCLEOTIDE SEQUENCE</scope>
</reference>
<dbReference type="Proteomes" id="UP000696280">
    <property type="component" value="Unassembled WGS sequence"/>
</dbReference>
<keyword evidence="3" id="KW-1185">Reference proteome</keyword>
<dbReference type="OrthoDB" id="10487148at2759"/>
<proteinExistence type="predicted"/>